<feature type="coiled-coil region" evidence="2">
    <location>
        <begin position="64"/>
        <end position="105"/>
    </location>
</feature>
<reference evidence="5 6" key="1">
    <citation type="submission" date="2017-07" db="EMBL/GenBank/DDBJ databases">
        <title>Isolation and whole genome analysis of endospore-forming bacteria from heroin.</title>
        <authorList>
            <person name="Kalinowski J."/>
            <person name="Ahrens B."/>
            <person name="Al-Dilaimi A."/>
            <person name="Winkler A."/>
            <person name="Wibberg D."/>
            <person name="Schleenbecker U."/>
            <person name="Ruckert C."/>
            <person name="Wolfel R."/>
            <person name="Grass G."/>
        </authorList>
    </citation>
    <scope>NUCLEOTIDE SEQUENCE [LARGE SCALE GENOMIC DNA]</scope>
    <source>
        <strain evidence="5 6">7521-2</strain>
    </source>
</reference>
<accession>A0AA91TVT2</accession>
<name>A0AA91TVT2_NIACI</name>
<evidence type="ECO:0000256" key="1">
    <source>
        <dbReference type="ARBA" id="ARBA00022729"/>
    </source>
</evidence>
<evidence type="ECO:0000259" key="4">
    <source>
        <dbReference type="Pfam" id="PF06725"/>
    </source>
</evidence>
<evidence type="ECO:0000256" key="3">
    <source>
        <dbReference type="SAM" id="SignalP"/>
    </source>
</evidence>
<dbReference type="SUPFAM" id="SSF58100">
    <property type="entry name" value="Bacterial hemolysins"/>
    <property type="match status" value="1"/>
</dbReference>
<dbReference type="PANTHER" id="PTHR39160:SF4">
    <property type="entry name" value="RESUSCITATION-PROMOTING FACTOR RPFB"/>
    <property type="match status" value="1"/>
</dbReference>
<dbReference type="RefSeq" id="WP_095328687.1">
    <property type="nucleotide sequence ID" value="NZ_NPBQ01000016.1"/>
</dbReference>
<evidence type="ECO:0000256" key="2">
    <source>
        <dbReference type="SAM" id="Coils"/>
    </source>
</evidence>
<organism evidence="5 6">
    <name type="scientific">Niallia circulans</name>
    <name type="common">Bacillus circulans</name>
    <dbReference type="NCBI Taxonomy" id="1397"/>
    <lineage>
        <taxon>Bacteria</taxon>
        <taxon>Bacillati</taxon>
        <taxon>Bacillota</taxon>
        <taxon>Bacilli</taxon>
        <taxon>Bacillales</taxon>
        <taxon>Bacillaceae</taxon>
        <taxon>Niallia</taxon>
    </lineage>
</organism>
<comment type="caution">
    <text evidence="5">The sequence shown here is derived from an EMBL/GenBank/DDBJ whole genome shotgun (WGS) entry which is preliminary data.</text>
</comment>
<keyword evidence="2" id="KW-0175">Coiled coil</keyword>
<dbReference type="AlphaFoldDB" id="A0AA91TVT2"/>
<dbReference type="EMBL" id="NPBQ01000016">
    <property type="protein sequence ID" value="PAD84858.1"/>
    <property type="molecule type" value="Genomic_DNA"/>
</dbReference>
<feature type="signal peptide" evidence="3">
    <location>
        <begin position="1"/>
        <end position="22"/>
    </location>
</feature>
<dbReference type="InterPro" id="IPR051933">
    <property type="entry name" value="Resuscitation_pf_RpfB"/>
</dbReference>
<dbReference type="PANTHER" id="PTHR39160">
    <property type="entry name" value="CELL WALL-BINDING PROTEIN YOCH"/>
    <property type="match status" value="1"/>
</dbReference>
<dbReference type="Proteomes" id="UP000216961">
    <property type="component" value="Unassembled WGS sequence"/>
</dbReference>
<protein>
    <recommendedName>
        <fullName evidence="4">3D domain-containing protein</fullName>
    </recommendedName>
</protein>
<dbReference type="GO" id="GO:0009254">
    <property type="term" value="P:peptidoglycan turnover"/>
    <property type="evidence" value="ECO:0007669"/>
    <property type="project" value="InterPro"/>
</dbReference>
<keyword evidence="1 3" id="KW-0732">Signal</keyword>
<sequence length="214" mass="23944">MKKKLIATGLITVLAASNGYMAYTYIKDTDELKKDMVKSQQENREKDIQLSNFSNKIIKLQSDLKDRVTENEKLTVELKEYEGKIQKQDSQISKLKNELKTAKEKEESPRKLNMTVTAYVDSCLGCTGVSASGIDLRGITEYNGYKIIAADKNVLPMFSIVKIKLNNTEFKAIVLDRGGAIKGQIIDYLVGSYDEAVEFGRQKATVTVIREGKG</sequence>
<gene>
    <name evidence="5" type="ORF">CHH57_02170</name>
</gene>
<evidence type="ECO:0000313" key="5">
    <source>
        <dbReference type="EMBL" id="PAD84858.1"/>
    </source>
</evidence>
<evidence type="ECO:0000313" key="6">
    <source>
        <dbReference type="Proteomes" id="UP000216961"/>
    </source>
</evidence>
<dbReference type="GO" id="GO:0004553">
    <property type="term" value="F:hydrolase activity, hydrolyzing O-glycosyl compounds"/>
    <property type="evidence" value="ECO:0007669"/>
    <property type="project" value="InterPro"/>
</dbReference>
<proteinExistence type="predicted"/>
<feature type="domain" description="3D" evidence="4">
    <location>
        <begin position="147"/>
        <end position="208"/>
    </location>
</feature>
<feature type="chain" id="PRO_5041684385" description="3D domain-containing protein" evidence="3">
    <location>
        <begin position="23"/>
        <end position="214"/>
    </location>
</feature>
<dbReference type="InterPro" id="IPR010611">
    <property type="entry name" value="3D_dom"/>
</dbReference>
<dbReference type="Gene3D" id="1.20.5.340">
    <property type="match status" value="1"/>
</dbReference>
<dbReference type="CDD" id="cd22784">
    <property type="entry name" value="DPBB_MltA_YuiC-like"/>
    <property type="match status" value="1"/>
</dbReference>
<dbReference type="Pfam" id="PF06725">
    <property type="entry name" value="3D"/>
    <property type="match status" value="1"/>
</dbReference>
<dbReference type="GO" id="GO:0019867">
    <property type="term" value="C:outer membrane"/>
    <property type="evidence" value="ECO:0007669"/>
    <property type="project" value="InterPro"/>
</dbReference>